<dbReference type="PANTHER" id="PTHR10605">
    <property type="entry name" value="HEPARAN SULFATE SULFOTRANSFERASE"/>
    <property type="match status" value="1"/>
</dbReference>
<evidence type="ECO:0000256" key="2">
    <source>
        <dbReference type="ARBA" id="ARBA00023180"/>
    </source>
</evidence>
<protein>
    <recommendedName>
        <fullName evidence="5">Sulfotransferase domain-containing protein</fullName>
    </recommendedName>
</protein>
<dbReference type="RefSeq" id="XP_009028817.1">
    <property type="nucleotide sequence ID" value="XM_009030569.1"/>
</dbReference>
<proteinExistence type="predicted"/>
<dbReference type="OMA" id="ARVWDMN"/>
<evidence type="ECO:0000256" key="3">
    <source>
        <dbReference type="PIRSR" id="PIRSR637359-1"/>
    </source>
</evidence>
<evidence type="ECO:0000256" key="1">
    <source>
        <dbReference type="ARBA" id="ARBA00022679"/>
    </source>
</evidence>
<feature type="domain" description="Sulfotransferase" evidence="5">
    <location>
        <begin position="6"/>
        <end position="251"/>
    </location>
</feature>
<keyword evidence="8" id="KW-1185">Reference proteome</keyword>
<dbReference type="InParanoid" id="T1FZU2"/>
<organism evidence="7 8">
    <name type="scientific">Helobdella robusta</name>
    <name type="common">Californian leech</name>
    <dbReference type="NCBI Taxonomy" id="6412"/>
    <lineage>
        <taxon>Eukaryota</taxon>
        <taxon>Metazoa</taxon>
        <taxon>Spiralia</taxon>
        <taxon>Lophotrochozoa</taxon>
        <taxon>Annelida</taxon>
        <taxon>Clitellata</taxon>
        <taxon>Hirudinea</taxon>
        <taxon>Rhynchobdellida</taxon>
        <taxon>Glossiphoniidae</taxon>
        <taxon>Helobdella</taxon>
    </lineage>
</organism>
<dbReference type="PANTHER" id="PTHR10605:SF65">
    <property type="entry name" value="GH20068P"/>
    <property type="match status" value="1"/>
</dbReference>
<keyword evidence="2" id="KW-0325">Glycoprotein</keyword>
<dbReference type="EMBL" id="AMQM01001777">
    <property type="status" value="NOT_ANNOTATED_CDS"/>
    <property type="molecule type" value="Genomic_DNA"/>
</dbReference>
<feature type="binding site" evidence="4">
    <location>
        <position position="215"/>
    </location>
    <ligand>
        <name>3'-phosphoadenylyl sulfate</name>
        <dbReference type="ChEBI" id="CHEBI:58339"/>
    </ligand>
</feature>
<dbReference type="SUPFAM" id="SSF52540">
    <property type="entry name" value="P-loop containing nucleoside triphosphate hydrolases"/>
    <property type="match status" value="1"/>
</dbReference>
<dbReference type="EnsemblMetazoa" id="HelroT69374">
    <property type="protein sequence ID" value="HelroP69374"/>
    <property type="gene ID" value="HelroG69374"/>
</dbReference>
<dbReference type="InterPro" id="IPR027417">
    <property type="entry name" value="P-loop_NTPase"/>
</dbReference>
<dbReference type="EMBL" id="KB097639">
    <property type="protein sequence ID" value="ESN92636.1"/>
    <property type="molecule type" value="Genomic_DNA"/>
</dbReference>
<dbReference type="InterPro" id="IPR000863">
    <property type="entry name" value="Sulfotransferase_dom"/>
</dbReference>
<evidence type="ECO:0000313" key="7">
    <source>
        <dbReference type="EnsemblMetazoa" id="HelroP69374"/>
    </source>
</evidence>
<dbReference type="eggNOG" id="KOG3704">
    <property type="taxonomic scope" value="Eukaryota"/>
</dbReference>
<dbReference type="AlphaFoldDB" id="T1FZU2"/>
<reference evidence="7" key="3">
    <citation type="submission" date="2015-06" db="UniProtKB">
        <authorList>
            <consortium name="EnsemblMetazoa"/>
        </authorList>
    </citation>
    <scope>IDENTIFICATION</scope>
</reference>
<dbReference type="Pfam" id="PF00685">
    <property type="entry name" value="Sulfotransfer_1"/>
    <property type="match status" value="1"/>
</dbReference>
<sequence length="267" mass="31298">LKKRFPHCLIIGTRKSGTRALLEFLSLHPSVVAAKKETHFFDSDENFRKGLKWYLNFMPPSTENQITVEKTPAYFFSGKVPARIKRTEVEANGSGGRMKFLLIVKDPVERALSDYAKVLQSKQKQNIRYPTFEELSTDPITDEITSAYRPIRRSLYNLQLRNWLKHFKRSQLQVVDGAALVTNPVHELQKVEKFLGLQKFLTSDKFIWSQDRGFYFANVTKIRTKCLSTSKGLAHPRLSDRFTEKIRNFFRPFNEDFYNLTRMNFDW</sequence>
<dbReference type="HOGENOM" id="CLU_017703_0_0_1"/>
<dbReference type="KEGG" id="hro:HELRODRAFT_69374"/>
<feature type="binding site" evidence="4">
    <location>
        <position position="113"/>
    </location>
    <ligand>
        <name>3'-phosphoadenylyl sulfate</name>
        <dbReference type="ChEBI" id="CHEBI:58339"/>
    </ligand>
</feature>
<evidence type="ECO:0000259" key="5">
    <source>
        <dbReference type="Pfam" id="PF00685"/>
    </source>
</evidence>
<dbReference type="STRING" id="6412.T1FZU2"/>
<accession>T1FZU2</accession>
<reference evidence="8" key="1">
    <citation type="submission" date="2012-12" db="EMBL/GenBank/DDBJ databases">
        <authorList>
            <person name="Hellsten U."/>
            <person name="Grimwood J."/>
            <person name="Chapman J.A."/>
            <person name="Shapiro H."/>
            <person name="Aerts A."/>
            <person name="Otillar R.P."/>
            <person name="Terry A.Y."/>
            <person name="Boore J.L."/>
            <person name="Simakov O."/>
            <person name="Marletaz F."/>
            <person name="Cho S.-J."/>
            <person name="Edsinger-Gonzales E."/>
            <person name="Havlak P."/>
            <person name="Kuo D.-H."/>
            <person name="Larsson T."/>
            <person name="Lv J."/>
            <person name="Arendt D."/>
            <person name="Savage R."/>
            <person name="Osoegawa K."/>
            <person name="de Jong P."/>
            <person name="Lindberg D.R."/>
            <person name="Seaver E.C."/>
            <person name="Weisblat D.A."/>
            <person name="Putnam N.H."/>
            <person name="Grigoriev I.V."/>
            <person name="Rokhsar D.S."/>
        </authorList>
    </citation>
    <scope>NUCLEOTIDE SEQUENCE</scope>
</reference>
<dbReference type="GeneID" id="20214340"/>
<evidence type="ECO:0000256" key="4">
    <source>
        <dbReference type="PIRSR" id="PIRSR637359-2"/>
    </source>
</evidence>
<dbReference type="InterPro" id="IPR037359">
    <property type="entry name" value="NST/OST"/>
</dbReference>
<dbReference type="CTD" id="20214340"/>
<gene>
    <name evidence="7" type="primary">20214340</name>
    <name evidence="6" type="ORF">HELRODRAFT_69374</name>
</gene>
<reference evidence="6 8" key="2">
    <citation type="journal article" date="2013" name="Nature">
        <title>Insights into bilaterian evolution from three spiralian genomes.</title>
        <authorList>
            <person name="Simakov O."/>
            <person name="Marletaz F."/>
            <person name="Cho S.J."/>
            <person name="Edsinger-Gonzales E."/>
            <person name="Havlak P."/>
            <person name="Hellsten U."/>
            <person name="Kuo D.H."/>
            <person name="Larsson T."/>
            <person name="Lv J."/>
            <person name="Arendt D."/>
            <person name="Savage R."/>
            <person name="Osoegawa K."/>
            <person name="de Jong P."/>
            <person name="Grimwood J."/>
            <person name="Chapman J.A."/>
            <person name="Shapiro H."/>
            <person name="Aerts A."/>
            <person name="Otillar R.P."/>
            <person name="Terry A.Y."/>
            <person name="Boore J.L."/>
            <person name="Grigoriev I.V."/>
            <person name="Lindberg D.R."/>
            <person name="Seaver E.C."/>
            <person name="Weisblat D.A."/>
            <person name="Putnam N.H."/>
            <person name="Rokhsar D.S."/>
        </authorList>
    </citation>
    <scope>NUCLEOTIDE SEQUENCE</scope>
</reference>
<dbReference type="Gene3D" id="3.40.50.300">
    <property type="entry name" value="P-loop containing nucleotide triphosphate hydrolases"/>
    <property type="match status" value="1"/>
</dbReference>
<dbReference type="GO" id="GO:0008467">
    <property type="term" value="F:[heparan sulfate]-glucosamine 3-sulfotransferase activity"/>
    <property type="evidence" value="ECO:0000318"/>
    <property type="project" value="GO_Central"/>
</dbReference>
<name>T1FZU2_HELRO</name>
<keyword evidence="1" id="KW-0808">Transferase</keyword>
<feature type="binding site" evidence="4">
    <location>
        <begin position="231"/>
        <end position="235"/>
    </location>
    <ligand>
        <name>3'-phosphoadenylyl sulfate</name>
        <dbReference type="ChEBI" id="CHEBI:58339"/>
    </ligand>
</feature>
<feature type="binding site" evidence="4">
    <location>
        <begin position="15"/>
        <end position="19"/>
    </location>
    <ligand>
        <name>3'-phosphoadenylyl sulfate</name>
        <dbReference type="ChEBI" id="CHEBI:58339"/>
    </ligand>
</feature>
<dbReference type="Proteomes" id="UP000015101">
    <property type="component" value="Unassembled WGS sequence"/>
</dbReference>
<feature type="active site" description="For sulfotransferase activity" evidence="3">
    <location>
        <position position="15"/>
    </location>
</feature>
<dbReference type="OrthoDB" id="16988at2759"/>
<evidence type="ECO:0000313" key="8">
    <source>
        <dbReference type="Proteomes" id="UP000015101"/>
    </source>
</evidence>
<evidence type="ECO:0000313" key="6">
    <source>
        <dbReference type="EMBL" id="ESN92636.1"/>
    </source>
</evidence>